<organism evidence="2 3">
    <name type="scientific">Oryza sativa subsp. indica</name>
    <name type="common">Rice</name>
    <dbReference type="NCBI Taxonomy" id="39946"/>
    <lineage>
        <taxon>Eukaryota</taxon>
        <taxon>Viridiplantae</taxon>
        <taxon>Streptophyta</taxon>
        <taxon>Embryophyta</taxon>
        <taxon>Tracheophyta</taxon>
        <taxon>Spermatophyta</taxon>
        <taxon>Magnoliopsida</taxon>
        <taxon>Liliopsida</taxon>
        <taxon>Poales</taxon>
        <taxon>Poaceae</taxon>
        <taxon>BOP clade</taxon>
        <taxon>Oryzoideae</taxon>
        <taxon>Oryzeae</taxon>
        <taxon>Oryzinae</taxon>
        <taxon>Oryza</taxon>
        <taxon>Oryza sativa</taxon>
    </lineage>
</organism>
<dbReference type="AlphaFoldDB" id="B8AWN3"/>
<reference evidence="2 3" key="1">
    <citation type="journal article" date="2005" name="PLoS Biol.">
        <title>The genomes of Oryza sativa: a history of duplications.</title>
        <authorList>
            <person name="Yu J."/>
            <person name="Wang J."/>
            <person name="Lin W."/>
            <person name="Li S."/>
            <person name="Li H."/>
            <person name="Zhou J."/>
            <person name="Ni P."/>
            <person name="Dong W."/>
            <person name="Hu S."/>
            <person name="Zeng C."/>
            <person name="Zhang J."/>
            <person name="Zhang Y."/>
            <person name="Li R."/>
            <person name="Xu Z."/>
            <person name="Li S."/>
            <person name="Li X."/>
            <person name="Zheng H."/>
            <person name="Cong L."/>
            <person name="Lin L."/>
            <person name="Yin J."/>
            <person name="Geng J."/>
            <person name="Li G."/>
            <person name="Shi J."/>
            <person name="Liu J."/>
            <person name="Lv H."/>
            <person name="Li J."/>
            <person name="Wang J."/>
            <person name="Deng Y."/>
            <person name="Ran L."/>
            <person name="Shi X."/>
            <person name="Wang X."/>
            <person name="Wu Q."/>
            <person name="Li C."/>
            <person name="Ren X."/>
            <person name="Wang J."/>
            <person name="Wang X."/>
            <person name="Li D."/>
            <person name="Liu D."/>
            <person name="Zhang X."/>
            <person name="Ji Z."/>
            <person name="Zhao W."/>
            <person name="Sun Y."/>
            <person name="Zhang Z."/>
            <person name="Bao J."/>
            <person name="Han Y."/>
            <person name="Dong L."/>
            <person name="Ji J."/>
            <person name="Chen P."/>
            <person name="Wu S."/>
            <person name="Liu J."/>
            <person name="Xiao Y."/>
            <person name="Bu D."/>
            <person name="Tan J."/>
            <person name="Yang L."/>
            <person name="Ye C."/>
            <person name="Zhang J."/>
            <person name="Xu J."/>
            <person name="Zhou Y."/>
            <person name="Yu Y."/>
            <person name="Zhang B."/>
            <person name="Zhuang S."/>
            <person name="Wei H."/>
            <person name="Liu B."/>
            <person name="Lei M."/>
            <person name="Yu H."/>
            <person name="Li Y."/>
            <person name="Xu H."/>
            <person name="Wei S."/>
            <person name="He X."/>
            <person name="Fang L."/>
            <person name="Zhang Z."/>
            <person name="Zhang Y."/>
            <person name="Huang X."/>
            <person name="Su Z."/>
            <person name="Tong W."/>
            <person name="Li J."/>
            <person name="Tong Z."/>
            <person name="Li S."/>
            <person name="Ye J."/>
            <person name="Wang L."/>
            <person name="Fang L."/>
            <person name="Lei T."/>
            <person name="Chen C."/>
            <person name="Chen H."/>
            <person name="Xu Z."/>
            <person name="Li H."/>
            <person name="Huang H."/>
            <person name="Zhang F."/>
            <person name="Xu H."/>
            <person name="Li N."/>
            <person name="Zhao C."/>
            <person name="Li S."/>
            <person name="Dong L."/>
            <person name="Huang Y."/>
            <person name="Li L."/>
            <person name="Xi Y."/>
            <person name="Qi Q."/>
            <person name="Li W."/>
            <person name="Zhang B."/>
            <person name="Hu W."/>
            <person name="Zhang Y."/>
            <person name="Tian X."/>
            <person name="Jiao Y."/>
            <person name="Liang X."/>
            <person name="Jin J."/>
            <person name="Gao L."/>
            <person name="Zheng W."/>
            <person name="Hao B."/>
            <person name="Liu S."/>
            <person name="Wang W."/>
            <person name="Yuan L."/>
            <person name="Cao M."/>
            <person name="McDermott J."/>
            <person name="Samudrala R."/>
            <person name="Wang J."/>
            <person name="Wong G.K."/>
            <person name="Yang H."/>
        </authorList>
    </citation>
    <scope>NUCLEOTIDE SEQUENCE [LARGE SCALE GENOMIC DNA]</scope>
    <source>
        <strain evidence="3">cv. 93-11</strain>
    </source>
</reference>
<feature type="region of interest" description="Disordered" evidence="1">
    <location>
        <begin position="193"/>
        <end position="257"/>
    </location>
</feature>
<dbReference type="EMBL" id="CM000130">
    <property type="protein sequence ID" value="EEC78994.1"/>
    <property type="molecule type" value="Genomic_DNA"/>
</dbReference>
<dbReference type="HOGENOM" id="CLU_1083328_0_0_1"/>
<feature type="region of interest" description="Disordered" evidence="1">
    <location>
        <begin position="1"/>
        <end position="33"/>
    </location>
</feature>
<feature type="compositionally biased region" description="Polar residues" evidence="1">
    <location>
        <begin position="196"/>
        <end position="206"/>
    </location>
</feature>
<feature type="region of interest" description="Disordered" evidence="1">
    <location>
        <begin position="125"/>
        <end position="169"/>
    </location>
</feature>
<feature type="compositionally biased region" description="Polar residues" evidence="1">
    <location>
        <begin position="1"/>
        <end position="13"/>
    </location>
</feature>
<gene>
    <name evidence="2" type="ORF">OsI_19488</name>
</gene>
<sequence length="257" mass="28473">MASAASATESQKSAKPKGSTASQEDEAKDDIEMLLEGLDLRKDEEEDVELEEDLKELEADARWSTTLNKKKWFFRLMYEKMPVFCGICGLVGHVTKEHGDGMHLPEAIQYPDTLVAPEFRRSGNWFNGGGRKGRGQGRGRGWSGRSYRPDSDMATSPSKQVAKHYAPSTSVKKRLALEQVTSPNLKSKQALLLENTPVQDDGNINTEALPKEVDESKSKEEDSSTSLDSKRQKKVDEGSNTDDLATSAGSLEEYRRA</sequence>
<evidence type="ECO:0000313" key="3">
    <source>
        <dbReference type="Proteomes" id="UP000007015"/>
    </source>
</evidence>
<evidence type="ECO:0000313" key="2">
    <source>
        <dbReference type="EMBL" id="EEC78994.1"/>
    </source>
</evidence>
<name>B8AWN3_ORYSI</name>
<feature type="compositionally biased region" description="Basic and acidic residues" evidence="1">
    <location>
        <begin position="209"/>
        <end position="237"/>
    </location>
</feature>
<feature type="compositionally biased region" description="Acidic residues" evidence="1">
    <location>
        <begin position="23"/>
        <end position="33"/>
    </location>
</feature>
<accession>B8AWN3</accession>
<dbReference type="Gramene" id="BGIOSGA019634-TA">
    <property type="protein sequence ID" value="BGIOSGA019634-PA"/>
    <property type="gene ID" value="BGIOSGA019634"/>
</dbReference>
<keyword evidence="3" id="KW-1185">Reference proteome</keyword>
<dbReference type="Proteomes" id="UP000007015">
    <property type="component" value="Chromosome 5"/>
</dbReference>
<proteinExistence type="predicted"/>
<protein>
    <submittedName>
        <fullName evidence="2">Uncharacterized protein</fullName>
    </submittedName>
</protein>
<evidence type="ECO:0000256" key="1">
    <source>
        <dbReference type="SAM" id="MobiDB-lite"/>
    </source>
</evidence>